<reference evidence="2 3" key="1">
    <citation type="submission" date="2024-04" db="EMBL/GenBank/DDBJ databases">
        <title>Tritrichomonas musculus Genome.</title>
        <authorList>
            <person name="Alves-Ferreira E."/>
            <person name="Grigg M."/>
            <person name="Lorenzi H."/>
            <person name="Galac M."/>
        </authorList>
    </citation>
    <scope>NUCLEOTIDE SEQUENCE [LARGE SCALE GENOMIC DNA]</scope>
    <source>
        <strain evidence="2 3">EAF2021</strain>
    </source>
</reference>
<gene>
    <name evidence="2" type="ORF">M9Y10_007806</name>
</gene>
<protein>
    <recommendedName>
        <fullName evidence="4">BTB domain-containing protein</fullName>
    </recommendedName>
</protein>
<organism evidence="2 3">
    <name type="scientific">Tritrichomonas musculus</name>
    <dbReference type="NCBI Taxonomy" id="1915356"/>
    <lineage>
        <taxon>Eukaryota</taxon>
        <taxon>Metamonada</taxon>
        <taxon>Parabasalia</taxon>
        <taxon>Tritrichomonadida</taxon>
        <taxon>Tritrichomonadidae</taxon>
        <taxon>Tritrichomonas</taxon>
    </lineage>
</organism>
<accession>A0ABR2J3G6</accession>
<dbReference type="InterPro" id="IPR011333">
    <property type="entry name" value="SKP1/BTB/POZ_sf"/>
</dbReference>
<comment type="caution">
    <text evidence="2">The sequence shown here is derived from an EMBL/GenBank/DDBJ whole genome shotgun (WGS) entry which is preliminary data.</text>
</comment>
<feature type="coiled-coil region" evidence="1">
    <location>
        <begin position="274"/>
        <end position="445"/>
    </location>
</feature>
<sequence>MQKNKFVQIQDEIPGTHFFTYKNKEYPMNIDFFKSYSNYFSNHQLEFQSKKYIPLLGEDSEISVDLTEDSIQYFINFVHRQQIPLNDENVIYLNYLAKKYEVTSLINVTNDYISSNHDDLVLQLLILYQKDSKFEPQQYEYIVSQNLIKYVDDDRLLSLDISTLFRIVDRYFIENSNSNDENDKVIQFLFKCLKKFGQPASVLFTHVNFANEKAKYLNQLLFDPTVEFDFHFVGCEFLKSFYLRQSEIIKKDEQSRLKMEESERKVGEEVAKIRDEVERRLSEQKSHYEDEIRKLRSEVDQSKSEYERKLSEQKQLFDEEINELRNEVDQSKSEQDRKLSEQKQLFDEEVKKLRNEVDQSKSEQDRKLSEQKQLFDEEVKKLRSENDKLASQLQELNASKKKNEDDLEKIRNEVSSIKSGQEQKLSELNRKLDEEANKMKKETDGIYKIFTDVKIFRYLSELSGGQNVIDTQIVGYETTKVYDGSIRDLFDNSKDTAFRLSNVEGGYILFDFKTKRVSLSKYYFSVASEKTGRNGGQPKSWRIDGSNDKCSWDPIDVRDNDTSLNGYGFSNTFVCNRVTGKYYRYIRIKEVISHYEHYFLLAELEFYGSIENA</sequence>
<evidence type="ECO:0008006" key="4">
    <source>
        <dbReference type="Google" id="ProtNLM"/>
    </source>
</evidence>
<name>A0ABR2J3G6_9EUKA</name>
<dbReference type="Proteomes" id="UP001470230">
    <property type="component" value="Unassembled WGS sequence"/>
</dbReference>
<keyword evidence="3" id="KW-1185">Reference proteome</keyword>
<evidence type="ECO:0000313" key="3">
    <source>
        <dbReference type="Proteomes" id="UP001470230"/>
    </source>
</evidence>
<dbReference type="Gene3D" id="3.30.710.10">
    <property type="entry name" value="Potassium Channel Kv1.1, Chain A"/>
    <property type="match status" value="1"/>
</dbReference>
<evidence type="ECO:0000256" key="1">
    <source>
        <dbReference type="SAM" id="Coils"/>
    </source>
</evidence>
<dbReference type="Gene3D" id="2.60.120.260">
    <property type="entry name" value="Galactose-binding domain-like"/>
    <property type="match status" value="1"/>
</dbReference>
<proteinExistence type="predicted"/>
<dbReference type="InterPro" id="IPR008979">
    <property type="entry name" value="Galactose-bd-like_sf"/>
</dbReference>
<keyword evidence="1" id="KW-0175">Coiled coil</keyword>
<evidence type="ECO:0000313" key="2">
    <source>
        <dbReference type="EMBL" id="KAK8872048.1"/>
    </source>
</evidence>
<dbReference type="EMBL" id="JAPFFF010000013">
    <property type="protein sequence ID" value="KAK8872048.1"/>
    <property type="molecule type" value="Genomic_DNA"/>
</dbReference>
<dbReference type="SUPFAM" id="SSF49785">
    <property type="entry name" value="Galactose-binding domain-like"/>
    <property type="match status" value="1"/>
</dbReference>